<reference evidence="2" key="1">
    <citation type="journal article" date="2023" name="Science">
        <title>Genome structures resolve the early diversification of teleost fishes.</title>
        <authorList>
            <person name="Parey E."/>
            <person name="Louis A."/>
            <person name="Montfort J."/>
            <person name="Bouchez O."/>
            <person name="Roques C."/>
            <person name="Iampietro C."/>
            <person name="Lluch J."/>
            <person name="Castinel A."/>
            <person name="Donnadieu C."/>
            <person name="Desvignes T."/>
            <person name="Floi Bucao C."/>
            <person name="Jouanno E."/>
            <person name="Wen M."/>
            <person name="Mejri S."/>
            <person name="Dirks R."/>
            <person name="Jansen H."/>
            <person name="Henkel C."/>
            <person name="Chen W.J."/>
            <person name="Zahm M."/>
            <person name="Cabau C."/>
            <person name="Klopp C."/>
            <person name="Thompson A.W."/>
            <person name="Robinson-Rechavi M."/>
            <person name="Braasch I."/>
            <person name="Lecointre G."/>
            <person name="Bobe J."/>
            <person name="Postlethwait J.H."/>
            <person name="Berthelot C."/>
            <person name="Roest Crollius H."/>
            <person name="Guiguen Y."/>
        </authorList>
    </citation>
    <scope>NUCLEOTIDE SEQUENCE</scope>
    <source>
        <strain evidence="2">NC1722</strain>
    </source>
</reference>
<dbReference type="Proteomes" id="UP001221898">
    <property type="component" value="Unassembled WGS sequence"/>
</dbReference>
<dbReference type="AlphaFoldDB" id="A0AAD7WYF6"/>
<protein>
    <submittedName>
        <fullName evidence="2">Uncharacterized protein</fullName>
    </submittedName>
</protein>
<comment type="caution">
    <text evidence="2">The sequence shown here is derived from an EMBL/GenBank/DDBJ whole genome shotgun (WGS) entry which is preliminary data.</text>
</comment>
<dbReference type="EMBL" id="JAINUG010000014">
    <property type="protein sequence ID" value="KAJ8413787.1"/>
    <property type="molecule type" value="Genomic_DNA"/>
</dbReference>
<proteinExistence type="predicted"/>
<accession>A0AAD7WYF6</accession>
<evidence type="ECO:0000256" key="1">
    <source>
        <dbReference type="SAM" id="MobiDB-lite"/>
    </source>
</evidence>
<feature type="region of interest" description="Disordered" evidence="1">
    <location>
        <begin position="1"/>
        <end position="44"/>
    </location>
</feature>
<keyword evidence="3" id="KW-1185">Reference proteome</keyword>
<feature type="region of interest" description="Disordered" evidence="1">
    <location>
        <begin position="77"/>
        <end position="109"/>
    </location>
</feature>
<feature type="compositionally biased region" description="Low complexity" evidence="1">
    <location>
        <begin position="1"/>
        <end position="18"/>
    </location>
</feature>
<gene>
    <name evidence="2" type="ORF">AAFF_G00063850</name>
</gene>
<name>A0AAD7WYF6_9TELE</name>
<sequence length="113" mass="12259">MKEQAGGAARGAPAQPTGEFNFVQVPPQPSVGPRRRTDGAPSCDARPLSVECQMNADNYAPVGTRGFSCCSREFPRPPARSAPVFRPAPLPNLQRGEEGMTMMNQRMAPLRYL</sequence>
<organism evidence="2 3">
    <name type="scientific">Aldrovandia affinis</name>
    <dbReference type="NCBI Taxonomy" id="143900"/>
    <lineage>
        <taxon>Eukaryota</taxon>
        <taxon>Metazoa</taxon>
        <taxon>Chordata</taxon>
        <taxon>Craniata</taxon>
        <taxon>Vertebrata</taxon>
        <taxon>Euteleostomi</taxon>
        <taxon>Actinopterygii</taxon>
        <taxon>Neopterygii</taxon>
        <taxon>Teleostei</taxon>
        <taxon>Notacanthiformes</taxon>
        <taxon>Halosauridae</taxon>
        <taxon>Aldrovandia</taxon>
    </lineage>
</organism>
<evidence type="ECO:0000313" key="2">
    <source>
        <dbReference type="EMBL" id="KAJ8413787.1"/>
    </source>
</evidence>
<evidence type="ECO:0000313" key="3">
    <source>
        <dbReference type="Proteomes" id="UP001221898"/>
    </source>
</evidence>
<feature type="compositionally biased region" description="Pro residues" evidence="1">
    <location>
        <begin position="77"/>
        <end position="90"/>
    </location>
</feature>